<dbReference type="GO" id="GO:0003899">
    <property type="term" value="F:DNA-directed RNA polymerase activity"/>
    <property type="evidence" value="ECO:0007669"/>
    <property type="project" value="InterPro"/>
</dbReference>
<protein>
    <recommendedName>
        <fullName evidence="1">Zinc finger CHC2-type domain-containing protein</fullName>
    </recommendedName>
</protein>
<reference evidence="2" key="1">
    <citation type="journal article" date="2015" name="Nature">
        <title>Complex archaea that bridge the gap between prokaryotes and eukaryotes.</title>
        <authorList>
            <person name="Spang A."/>
            <person name="Saw J.H."/>
            <person name="Jorgensen S.L."/>
            <person name="Zaremba-Niedzwiedzka K."/>
            <person name="Martijn J."/>
            <person name="Lind A.E."/>
            <person name="van Eijk R."/>
            <person name="Schleper C."/>
            <person name="Guy L."/>
            <person name="Ettema T.J."/>
        </authorList>
    </citation>
    <scope>NUCLEOTIDE SEQUENCE</scope>
</reference>
<dbReference type="EMBL" id="LAZR01041834">
    <property type="protein sequence ID" value="KKL10996.1"/>
    <property type="molecule type" value="Genomic_DNA"/>
</dbReference>
<dbReference type="InterPro" id="IPR002694">
    <property type="entry name" value="Znf_CHC2"/>
</dbReference>
<evidence type="ECO:0000313" key="2">
    <source>
        <dbReference type="EMBL" id="KKL10996.1"/>
    </source>
</evidence>
<sequence length="48" mass="5788">MKDLVDEARKYTALKKVGWPWSPVYRGKCPFHKETTPSFFVEPRRQLY</sequence>
<dbReference type="GO" id="GO:0006260">
    <property type="term" value="P:DNA replication"/>
    <property type="evidence" value="ECO:0007669"/>
    <property type="project" value="InterPro"/>
</dbReference>
<organism evidence="2">
    <name type="scientific">marine sediment metagenome</name>
    <dbReference type="NCBI Taxonomy" id="412755"/>
    <lineage>
        <taxon>unclassified sequences</taxon>
        <taxon>metagenomes</taxon>
        <taxon>ecological metagenomes</taxon>
    </lineage>
</organism>
<dbReference type="InterPro" id="IPR036977">
    <property type="entry name" value="DNA_primase_Znf_CHC2"/>
</dbReference>
<accession>A0A0F9CZE0</accession>
<evidence type="ECO:0000259" key="1">
    <source>
        <dbReference type="Pfam" id="PF01807"/>
    </source>
</evidence>
<proteinExistence type="predicted"/>
<dbReference type="Gene3D" id="3.90.580.10">
    <property type="entry name" value="Zinc finger, CHC2-type domain"/>
    <property type="match status" value="1"/>
</dbReference>
<dbReference type="GO" id="GO:0003677">
    <property type="term" value="F:DNA binding"/>
    <property type="evidence" value="ECO:0007669"/>
    <property type="project" value="InterPro"/>
</dbReference>
<dbReference type="SUPFAM" id="SSF57783">
    <property type="entry name" value="Zinc beta-ribbon"/>
    <property type="match status" value="1"/>
</dbReference>
<dbReference type="Pfam" id="PF01807">
    <property type="entry name" value="Zn_ribbon_DnaG"/>
    <property type="match status" value="1"/>
</dbReference>
<dbReference type="GO" id="GO:0008270">
    <property type="term" value="F:zinc ion binding"/>
    <property type="evidence" value="ECO:0007669"/>
    <property type="project" value="InterPro"/>
</dbReference>
<name>A0A0F9CZE0_9ZZZZ</name>
<dbReference type="AlphaFoldDB" id="A0A0F9CZE0"/>
<feature type="domain" description="Zinc finger CHC2-type" evidence="1">
    <location>
        <begin position="3"/>
        <end position="48"/>
    </location>
</feature>
<gene>
    <name evidence="2" type="ORF">LCGC14_2550260</name>
</gene>
<feature type="non-terminal residue" evidence="2">
    <location>
        <position position="48"/>
    </location>
</feature>
<comment type="caution">
    <text evidence="2">The sequence shown here is derived from an EMBL/GenBank/DDBJ whole genome shotgun (WGS) entry which is preliminary data.</text>
</comment>